<feature type="binding site" evidence="4">
    <location>
        <position position="331"/>
    </location>
    <ligand>
        <name>S-adenosyl-L-methionine</name>
        <dbReference type="ChEBI" id="CHEBI:59789"/>
    </ligand>
</feature>
<dbReference type="STRING" id="767817.Desgi_3473"/>
<dbReference type="eggNOG" id="COG2265">
    <property type="taxonomic scope" value="Bacteria"/>
</dbReference>
<dbReference type="InterPro" id="IPR012340">
    <property type="entry name" value="NA-bd_OB-fold"/>
</dbReference>
<organism evidence="7 8">
    <name type="scientific">Desulfoscipio gibsoniae DSM 7213</name>
    <dbReference type="NCBI Taxonomy" id="767817"/>
    <lineage>
        <taxon>Bacteria</taxon>
        <taxon>Bacillati</taxon>
        <taxon>Bacillota</taxon>
        <taxon>Clostridia</taxon>
        <taxon>Eubacteriales</taxon>
        <taxon>Desulfallaceae</taxon>
        <taxon>Desulfoscipio</taxon>
    </lineage>
</organism>
<dbReference type="Gene3D" id="2.40.50.1070">
    <property type="match status" value="1"/>
</dbReference>
<dbReference type="Proteomes" id="UP000013520">
    <property type="component" value="Chromosome"/>
</dbReference>
<dbReference type="KEGG" id="dgi:Desgi_3473"/>
<protein>
    <submittedName>
        <fullName evidence="7">23S rRNA (Uracil-5-)-methyltransferase RumA</fullName>
    </submittedName>
</protein>
<proteinExistence type="inferred from homology"/>
<dbReference type="GO" id="GO:0070041">
    <property type="term" value="F:rRNA (uridine-C5-)-methyltransferase activity"/>
    <property type="evidence" value="ECO:0007669"/>
    <property type="project" value="TreeGrafter"/>
</dbReference>
<evidence type="ECO:0000259" key="6">
    <source>
        <dbReference type="PROSITE" id="PS50926"/>
    </source>
</evidence>
<dbReference type="SUPFAM" id="SSF53335">
    <property type="entry name" value="S-adenosyl-L-methionine-dependent methyltransferases"/>
    <property type="match status" value="1"/>
</dbReference>
<dbReference type="InterPro" id="IPR030391">
    <property type="entry name" value="MeTrfase_TrmA_CS"/>
</dbReference>
<feature type="active site" description="Nucleophile" evidence="4">
    <location>
        <position position="406"/>
    </location>
</feature>
<comment type="similarity">
    <text evidence="4">Belongs to the class I-like SAM-binding methyltransferase superfamily. RNA M5U methyltransferase family.</text>
</comment>
<feature type="binding site" evidence="4">
    <location>
        <position position="310"/>
    </location>
    <ligand>
        <name>S-adenosyl-L-methionine</name>
        <dbReference type="ChEBI" id="CHEBI:59789"/>
    </ligand>
</feature>
<feature type="domain" description="TRAM" evidence="6">
    <location>
        <begin position="1"/>
        <end position="59"/>
    </location>
</feature>
<dbReference type="InterPro" id="IPR010280">
    <property type="entry name" value="U5_MeTrfase_fam"/>
</dbReference>
<keyword evidence="3 4" id="KW-0949">S-adenosyl-L-methionine</keyword>
<evidence type="ECO:0000256" key="5">
    <source>
        <dbReference type="PROSITE-ProRule" id="PRU10015"/>
    </source>
</evidence>
<evidence type="ECO:0000313" key="7">
    <source>
        <dbReference type="EMBL" id="AGL02807.1"/>
    </source>
</evidence>
<dbReference type="InterPro" id="IPR030390">
    <property type="entry name" value="MeTrfase_TrmA_AS"/>
</dbReference>
<dbReference type="FunFam" id="3.40.50.150:FF:000009">
    <property type="entry name" value="23S rRNA (Uracil(1939)-C(5))-methyltransferase RlmD"/>
    <property type="match status" value="1"/>
</dbReference>
<dbReference type="PROSITE" id="PS50926">
    <property type="entry name" value="TRAM"/>
    <property type="match status" value="1"/>
</dbReference>
<feature type="active site" evidence="5">
    <location>
        <position position="406"/>
    </location>
</feature>
<evidence type="ECO:0000256" key="1">
    <source>
        <dbReference type="ARBA" id="ARBA00022603"/>
    </source>
</evidence>
<accession>R4KML8</accession>
<evidence type="ECO:0000256" key="3">
    <source>
        <dbReference type="ARBA" id="ARBA00022691"/>
    </source>
</evidence>
<evidence type="ECO:0000256" key="4">
    <source>
        <dbReference type="PROSITE-ProRule" id="PRU01024"/>
    </source>
</evidence>
<gene>
    <name evidence="7" type="ORF">Desgi_3473</name>
</gene>
<dbReference type="PROSITE" id="PS01231">
    <property type="entry name" value="TRMA_2"/>
    <property type="match status" value="1"/>
</dbReference>
<dbReference type="SUPFAM" id="SSF50249">
    <property type="entry name" value="Nucleic acid-binding proteins"/>
    <property type="match status" value="1"/>
</dbReference>
<dbReference type="Pfam" id="PF05958">
    <property type="entry name" value="tRNA_U5-meth_tr"/>
    <property type="match status" value="1"/>
</dbReference>
<feature type="binding site" evidence="4">
    <location>
        <position position="379"/>
    </location>
    <ligand>
        <name>S-adenosyl-L-methionine</name>
        <dbReference type="ChEBI" id="CHEBI:59789"/>
    </ligand>
</feature>
<dbReference type="Pfam" id="PF01938">
    <property type="entry name" value="TRAM"/>
    <property type="match status" value="1"/>
</dbReference>
<dbReference type="OrthoDB" id="9804590at2"/>
<dbReference type="PROSITE" id="PS51687">
    <property type="entry name" value="SAM_MT_RNA_M5U"/>
    <property type="match status" value="1"/>
</dbReference>
<dbReference type="CDD" id="cd02440">
    <property type="entry name" value="AdoMet_MTases"/>
    <property type="match status" value="1"/>
</dbReference>
<dbReference type="Gene3D" id="3.40.50.150">
    <property type="entry name" value="Vaccinia Virus protein VP39"/>
    <property type="match status" value="1"/>
</dbReference>
<feature type="binding site" evidence="4">
    <location>
        <position position="281"/>
    </location>
    <ligand>
        <name>S-adenosyl-L-methionine</name>
        <dbReference type="ChEBI" id="CHEBI:59789"/>
    </ligand>
</feature>
<dbReference type="Gene3D" id="2.40.50.140">
    <property type="entry name" value="Nucleic acid-binding proteins"/>
    <property type="match status" value="1"/>
</dbReference>
<name>R4KML8_9FIRM</name>
<dbReference type="RefSeq" id="WP_006524337.1">
    <property type="nucleotide sequence ID" value="NC_021184.1"/>
</dbReference>
<dbReference type="PROSITE" id="PS01230">
    <property type="entry name" value="TRMA_1"/>
    <property type="match status" value="1"/>
</dbReference>
<dbReference type="NCBIfam" id="TIGR00479">
    <property type="entry name" value="rumA"/>
    <property type="match status" value="1"/>
</dbReference>
<dbReference type="HOGENOM" id="CLU_014689_7_0_9"/>
<dbReference type="GO" id="GO:0070475">
    <property type="term" value="P:rRNA base methylation"/>
    <property type="evidence" value="ECO:0007669"/>
    <property type="project" value="TreeGrafter"/>
</dbReference>
<sequence length="454" mass="49445">MQEGQEVKLHITDINRYGEGIGRADEGMVVFVPGAMTGEQVTVRIGELRKRYARGELLETVKPSEYRVMPSCNMAERCGGCNLQHIAYDEQLRWKTDLVRQNIARIGGVDGGVVRDIISMPDPWHYRNNVRFKMRRQGGKVVLGFFAAESHQLVASVDGGHGTSCLLAHRDLGRVAEAVQAVLEDSPAGAALPEEIILRRGGTGEVMVVLIIKSTGAKSGEDLAGLTGKISAIPGVVTIVGYTQNIGKKIAGRYQTLAGRGYIEDKIEGLRFRISAASFYQVNPSQTVALYQKALEYCALQGHEEVADAYCGVGTIALYVARYAKAVRGYEVVPGAVRDAEANAALNGIKNTRFFVGAVERVLTEHVDKGYRPEVVVLDPPRSGCRPEVLDALAQSGARRVVYVSCDPATLSRDLGYLHQLGFMLQEVQPVDMFPHTGHVETIILMTNSGFKGK</sequence>
<dbReference type="InterPro" id="IPR002792">
    <property type="entry name" value="TRAM_dom"/>
</dbReference>
<keyword evidence="1 4" id="KW-0489">Methyltransferase</keyword>
<keyword evidence="8" id="KW-1185">Reference proteome</keyword>
<keyword evidence="2 4" id="KW-0808">Transferase</keyword>
<evidence type="ECO:0000313" key="8">
    <source>
        <dbReference type="Proteomes" id="UP000013520"/>
    </source>
</evidence>
<dbReference type="EMBL" id="CP003273">
    <property type="protein sequence ID" value="AGL02807.1"/>
    <property type="molecule type" value="Genomic_DNA"/>
</dbReference>
<dbReference type="PANTHER" id="PTHR11061">
    <property type="entry name" value="RNA M5U METHYLTRANSFERASE"/>
    <property type="match status" value="1"/>
</dbReference>
<dbReference type="InterPro" id="IPR029063">
    <property type="entry name" value="SAM-dependent_MTases_sf"/>
</dbReference>
<dbReference type="PANTHER" id="PTHR11061:SF30">
    <property type="entry name" value="TRNA (URACIL(54)-C(5))-METHYLTRANSFERASE"/>
    <property type="match status" value="1"/>
</dbReference>
<evidence type="ECO:0000256" key="2">
    <source>
        <dbReference type="ARBA" id="ARBA00022679"/>
    </source>
</evidence>
<dbReference type="AlphaFoldDB" id="R4KML8"/>
<reference evidence="7 8" key="1">
    <citation type="submission" date="2012-01" db="EMBL/GenBank/DDBJ databases">
        <title>Complete sequence of Desulfotomaculum gibsoniae DSM 7213.</title>
        <authorList>
            <consortium name="US DOE Joint Genome Institute"/>
            <person name="Lucas S."/>
            <person name="Han J."/>
            <person name="Lapidus A."/>
            <person name="Cheng J.-F."/>
            <person name="Goodwin L."/>
            <person name="Pitluck S."/>
            <person name="Peters L."/>
            <person name="Ovchinnikova G."/>
            <person name="Teshima H."/>
            <person name="Detter J.C."/>
            <person name="Han C."/>
            <person name="Tapia R."/>
            <person name="Land M."/>
            <person name="Hauser L."/>
            <person name="Kyrpides N."/>
            <person name="Ivanova N."/>
            <person name="Pagani I."/>
            <person name="Parshina S."/>
            <person name="Plugge C."/>
            <person name="Muyzer G."/>
            <person name="Kuever J."/>
            <person name="Ivanova A."/>
            <person name="Nazina T."/>
            <person name="Klenk H.-P."/>
            <person name="Brambilla E."/>
            <person name="Spring S."/>
            <person name="Stams A.F."/>
            <person name="Woyke T."/>
        </authorList>
    </citation>
    <scope>NUCLEOTIDE SEQUENCE [LARGE SCALE GENOMIC DNA]</scope>
    <source>
        <strain evidence="7 8">DSM 7213</strain>
    </source>
</reference>